<evidence type="ECO:0008006" key="3">
    <source>
        <dbReference type="Google" id="ProtNLM"/>
    </source>
</evidence>
<proteinExistence type="predicted"/>
<comment type="caution">
    <text evidence="1">The sequence shown here is derived from an EMBL/GenBank/DDBJ whole genome shotgun (WGS) entry which is preliminary data.</text>
</comment>
<dbReference type="Proteomes" id="UP001175211">
    <property type="component" value="Unassembled WGS sequence"/>
</dbReference>
<dbReference type="EMBL" id="JAUEPS010000021">
    <property type="protein sequence ID" value="KAK0457487.1"/>
    <property type="molecule type" value="Genomic_DNA"/>
</dbReference>
<accession>A0AA39N4D2</accession>
<evidence type="ECO:0000313" key="2">
    <source>
        <dbReference type="Proteomes" id="UP001175211"/>
    </source>
</evidence>
<keyword evidence="2" id="KW-1185">Reference proteome</keyword>
<protein>
    <recommendedName>
        <fullName evidence="3">F-box domain-containing protein</fullName>
    </recommendedName>
</protein>
<dbReference type="AlphaFoldDB" id="A0AA39N4D2"/>
<dbReference type="Gene3D" id="1.20.1280.50">
    <property type="match status" value="1"/>
</dbReference>
<sequence>SSRLVEDLEQKIVLAREMLDGLVRKRDVFAEHLKNAKALLHPIRSLSDDILREIFAYCGKDWDDFYATYTPHDSLNTTLPPWTISQVSRKWRHVAVSTSRLWSSISPDFPS</sequence>
<dbReference type="RefSeq" id="XP_060329799.1">
    <property type="nucleotide sequence ID" value="XM_060466586.1"/>
</dbReference>
<gene>
    <name evidence="1" type="ORF">EV420DRAFT_1236415</name>
</gene>
<reference evidence="1" key="1">
    <citation type="submission" date="2023-06" db="EMBL/GenBank/DDBJ databases">
        <authorList>
            <consortium name="Lawrence Berkeley National Laboratory"/>
            <person name="Ahrendt S."/>
            <person name="Sahu N."/>
            <person name="Indic B."/>
            <person name="Wong-Bajracharya J."/>
            <person name="Merenyi Z."/>
            <person name="Ke H.-M."/>
            <person name="Monk M."/>
            <person name="Kocsube S."/>
            <person name="Drula E."/>
            <person name="Lipzen A."/>
            <person name="Balint B."/>
            <person name="Henrissat B."/>
            <person name="Andreopoulos B."/>
            <person name="Martin F.M."/>
            <person name="Harder C.B."/>
            <person name="Rigling D."/>
            <person name="Ford K.L."/>
            <person name="Foster G.D."/>
            <person name="Pangilinan J."/>
            <person name="Papanicolaou A."/>
            <person name="Barry K."/>
            <person name="LaButti K."/>
            <person name="Viragh M."/>
            <person name="Koriabine M."/>
            <person name="Yan M."/>
            <person name="Riley R."/>
            <person name="Champramary S."/>
            <person name="Plett K.L."/>
            <person name="Tsai I.J."/>
            <person name="Slot J."/>
            <person name="Sipos G."/>
            <person name="Plett J."/>
            <person name="Nagy L.G."/>
            <person name="Grigoriev I.V."/>
        </authorList>
    </citation>
    <scope>NUCLEOTIDE SEQUENCE</scope>
    <source>
        <strain evidence="1">CCBAS 213</strain>
    </source>
</reference>
<dbReference type="GeneID" id="85350134"/>
<organism evidence="1 2">
    <name type="scientific">Armillaria tabescens</name>
    <name type="common">Ringless honey mushroom</name>
    <name type="synonym">Agaricus tabescens</name>
    <dbReference type="NCBI Taxonomy" id="1929756"/>
    <lineage>
        <taxon>Eukaryota</taxon>
        <taxon>Fungi</taxon>
        <taxon>Dikarya</taxon>
        <taxon>Basidiomycota</taxon>
        <taxon>Agaricomycotina</taxon>
        <taxon>Agaricomycetes</taxon>
        <taxon>Agaricomycetidae</taxon>
        <taxon>Agaricales</taxon>
        <taxon>Marasmiineae</taxon>
        <taxon>Physalacriaceae</taxon>
        <taxon>Desarmillaria</taxon>
    </lineage>
</organism>
<evidence type="ECO:0000313" key="1">
    <source>
        <dbReference type="EMBL" id="KAK0457487.1"/>
    </source>
</evidence>
<feature type="non-terminal residue" evidence="1">
    <location>
        <position position="111"/>
    </location>
</feature>
<name>A0AA39N4D2_ARMTA</name>
<feature type="non-terminal residue" evidence="1">
    <location>
        <position position="1"/>
    </location>
</feature>